<proteinExistence type="predicted"/>
<evidence type="ECO:0000313" key="1">
    <source>
        <dbReference type="EMBL" id="JAD63124.1"/>
    </source>
</evidence>
<protein>
    <submittedName>
        <fullName evidence="1">Uncharacterized protein</fullName>
    </submittedName>
</protein>
<name>A0A0A9BGR8_ARUDO</name>
<sequence length="18" mass="2147">MFSWHVPSCAILMFSFGW</sequence>
<organism evidence="1">
    <name type="scientific">Arundo donax</name>
    <name type="common">Giant reed</name>
    <name type="synonym">Donax arundinaceus</name>
    <dbReference type="NCBI Taxonomy" id="35708"/>
    <lineage>
        <taxon>Eukaryota</taxon>
        <taxon>Viridiplantae</taxon>
        <taxon>Streptophyta</taxon>
        <taxon>Embryophyta</taxon>
        <taxon>Tracheophyta</taxon>
        <taxon>Spermatophyta</taxon>
        <taxon>Magnoliopsida</taxon>
        <taxon>Liliopsida</taxon>
        <taxon>Poales</taxon>
        <taxon>Poaceae</taxon>
        <taxon>PACMAD clade</taxon>
        <taxon>Arundinoideae</taxon>
        <taxon>Arundineae</taxon>
        <taxon>Arundo</taxon>
    </lineage>
</organism>
<accession>A0A0A9BGR8</accession>
<reference evidence="1" key="1">
    <citation type="submission" date="2014-09" db="EMBL/GenBank/DDBJ databases">
        <authorList>
            <person name="Magalhaes I.L.F."/>
            <person name="Oliveira U."/>
            <person name="Santos F.R."/>
            <person name="Vidigal T.H.D.A."/>
            <person name="Brescovit A.D."/>
            <person name="Santos A.J."/>
        </authorList>
    </citation>
    <scope>NUCLEOTIDE SEQUENCE</scope>
    <source>
        <tissue evidence="1">Shoot tissue taken approximately 20 cm above the soil surface</tissue>
    </source>
</reference>
<reference evidence="1" key="2">
    <citation type="journal article" date="2015" name="Data Brief">
        <title>Shoot transcriptome of the giant reed, Arundo donax.</title>
        <authorList>
            <person name="Barrero R.A."/>
            <person name="Guerrero F.D."/>
            <person name="Moolhuijzen P."/>
            <person name="Goolsby J.A."/>
            <person name="Tidwell J."/>
            <person name="Bellgard S.E."/>
            <person name="Bellgard M.I."/>
        </authorList>
    </citation>
    <scope>NUCLEOTIDE SEQUENCE</scope>
    <source>
        <tissue evidence="1">Shoot tissue taken approximately 20 cm above the soil surface</tissue>
    </source>
</reference>
<dbReference type="AlphaFoldDB" id="A0A0A9BGR8"/>
<dbReference type="EMBL" id="GBRH01234771">
    <property type="protein sequence ID" value="JAD63124.1"/>
    <property type="molecule type" value="Transcribed_RNA"/>
</dbReference>